<gene>
    <name evidence="2" type="ORF">E2562_038753</name>
</gene>
<feature type="compositionally biased region" description="Polar residues" evidence="1">
    <location>
        <begin position="1"/>
        <end position="10"/>
    </location>
</feature>
<keyword evidence="3" id="KW-1185">Reference proteome</keyword>
<feature type="region of interest" description="Disordered" evidence="1">
    <location>
        <begin position="1"/>
        <end position="68"/>
    </location>
</feature>
<feature type="compositionally biased region" description="Acidic residues" evidence="1">
    <location>
        <begin position="26"/>
        <end position="35"/>
    </location>
</feature>
<protein>
    <submittedName>
        <fullName evidence="2">Uncharacterized protein</fullName>
    </submittedName>
</protein>
<organism evidence="2 3">
    <name type="scientific">Oryza meyeriana var. granulata</name>
    <dbReference type="NCBI Taxonomy" id="110450"/>
    <lineage>
        <taxon>Eukaryota</taxon>
        <taxon>Viridiplantae</taxon>
        <taxon>Streptophyta</taxon>
        <taxon>Embryophyta</taxon>
        <taxon>Tracheophyta</taxon>
        <taxon>Spermatophyta</taxon>
        <taxon>Magnoliopsida</taxon>
        <taxon>Liliopsida</taxon>
        <taxon>Poales</taxon>
        <taxon>Poaceae</taxon>
        <taxon>BOP clade</taxon>
        <taxon>Oryzoideae</taxon>
        <taxon>Oryzeae</taxon>
        <taxon>Oryzinae</taxon>
        <taxon>Oryza</taxon>
        <taxon>Oryza meyeriana</taxon>
    </lineage>
</organism>
<evidence type="ECO:0000313" key="2">
    <source>
        <dbReference type="EMBL" id="KAF0890189.1"/>
    </source>
</evidence>
<proteinExistence type="predicted"/>
<name>A0A6G1BQD8_9ORYZ</name>
<comment type="caution">
    <text evidence="2">The sequence shown here is derived from an EMBL/GenBank/DDBJ whole genome shotgun (WGS) entry which is preliminary data.</text>
</comment>
<dbReference type="AlphaFoldDB" id="A0A6G1BQD8"/>
<sequence>MPPPSSSLTHAPTGDPGLPAGGSDWPEQDDDEPEPDAGGSMRRRSKTETRGHPGELINSSEPQLTWRR</sequence>
<dbReference type="EMBL" id="SPHZ02000012">
    <property type="protein sequence ID" value="KAF0890189.1"/>
    <property type="molecule type" value="Genomic_DNA"/>
</dbReference>
<dbReference type="Proteomes" id="UP000479710">
    <property type="component" value="Unassembled WGS sequence"/>
</dbReference>
<accession>A0A6G1BQD8</accession>
<evidence type="ECO:0000256" key="1">
    <source>
        <dbReference type="SAM" id="MobiDB-lite"/>
    </source>
</evidence>
<feature type="compositionally biased region" description="Polar residues" evidence="1">
    <location>
        <begin position="57"/>
        <end position="68"/>
    </location>
</feature>
<evidence type="ECO:0000313" key="3">
    <source>
        <dbReference type="Proteomes" id="UP000479710"/>
    </source>
</evidence>
<reference evidence="2 3" key="1">
    <citation type="submission" date="2019-11" db="EMBL/GenBank/DDBJ databases">
        <title>Whole genome sequence of Oryza granulata.</title>
        <authorList>
            <person name="Li W."/>
        </authorList>
    </citation>
    <scope>NUCLEOTIDE SEQUENCE [LARGE SCALE GENOMIC DNA]</scope>
    <source>
        <strain evidence="3">cv. Menghai</strain>
        <tissue evidence="2">Leaf</tissue>
    </source>
</reference>